<dbReference type="Gene3D" id="1.20.1280.50">
    <property type="match status" value="1"/>
</dbReference>
<evidence type="ECO:0000313" key="1">
    <source>
        <dbReference type="EMBL" id="KAF7336541.1"/>
    </source>
</evidence>
<proteinExistence type="predicted"/>
<gene>
    <name evidence="1" type="ORF">MSAN_02286200</name>
</gene>
<dbReference type="AlphaFoldDB" id="A0A8H6X9N7"/>
<dbReference type="EMBL" id="JACAZH010000036">
    <property type="protein sequence ID" value="KAF7336541.1"/>
    <property type="molecule type" value="Genomic_DNA"/>
</dbReference>
<evidence type="ECO:0000313" key="2">
    <source>
        <dbReference type="Proteomes" id="UP000623467"/>
    </source>
</evidence>
<protein>
    <submittedName>
        <fullName evidence="1">F-box domain-containing protein</fullName>
    </submittedName>
</protein>
<keyword evidence="2" id="KW-1185">Reference proteome</keyword>
<comment type="caution">
    <text evidence="1">The sequence shown here is derived from an EMBL/GenBank/DDBJ whole genome shotgun (WGS) entry which is preliminary data.</text>
</comment>
<dbReference type="Proteomes" id="UP000623467">
    <property type="component" value="Unassembled WGS sequence"/>
</dbReference>
<dbReference type="OrthoDB" id="3221235at2759"/>
<reference evidence="1" key="1">
    <citation type="submission" date="2020-05" db="EMBL/GenBank/DDBJ databases">
        <title>Mycena genomes resolve the evolution of fungal bioluminescence.</title>
        <authorList>
            <person name="Tsai I.J."/>
        </authorList>
    </citation>
    <scope>NUCLEOTIDE SEQUENCE</scope>
    <source>
        <strain evidence="1">160909Yilan</strain>
    </source>
</reference>
<organism evidence="1 2">
    <name type="scientific">Mycena sanguinolenta</name>
    <dbReference type="NCBI Taxonomy" id="230812"/>
    <lineage>
        <taxon>Eukaryota</taxon>
        <taxon>Fungi</taxon>
        <taxon>Dikarya</taxon>
        <taxon>Basidiomycota</taxon>
        <taxon>Agaricomycotina</taxon>
        <taxon>Agaricomycetes</taxon>
        <taxon>Agaricomycetidae</taxon>
        <taxon>Agaricales</taxon>
        <taxon>Marasmiineae</taxon>
        <taxon>Mycenaceae</taxon>
        <taxon>Mycena</taxon>
    </lineage>
</organism>
<sequence length="559" mass="62821">MDSCTDVSTAGTVFGIVSRFSLQILSRCSQCGAFVIPATDESALILTTATGTRACIAKLSDSNRPPLASELSLIQPLIANNSARLSVLDAEISAVKDRLRQLEAERAVLSRYHAQSISILSPMRRIPPEILGEIFSWTLPSAHEVLRAEKCPWVLTHVCSRWRAVALSIPSLWSLIVIDFSVKPQYSPEMISTQMKRAGSLKIHFYAYEDGDSRYQVALFQLLAEHCDRWEELNIQLSSHLVPYVTVHDHFPVLRRAMVEWDTAESQTPEFTSVDFFHRTTGLVDIGVYSAFRFLPTLLPALPHLTRYDFDAPWKVHNVLLKSLPNLQEVRILCDFDEPADWLEPVGDTIDLQRLQRLYVTHHTRLDFFRAPSLDRIAIELCMAENTEVCGSLERLITRSSCSPRSLCIQGALDVPSMAAFLQKYPSFTEFAVTDEDEEDKDIQREIVSAFLALFTISNSNPSGMLPHITKIGFASYNADATFIPPFLDMLDSRWKVGKCVLKAAELLFLDIKLGCIDPDPQSAARITTLRGDGLGIAWFSGHVANSRTDRWLFKPEWA</sequence>
<name>A0A8H6X9N7_9AGAR</name>
<accession>A0A8H6X9N7</accession>